<dbReference type="STRING" id="334426.A0A158PE78"/>
<dbReference type="SMART" id="SM00219">
    <property type="entry name" value="TyrKc"/>
    <property type="match status" value="1"/>
</dbReference>
<dbReference type="PANTHER" id="PTHR24416">
    <property type="entry name" value="TYROSINE-PROTEIN KINASE RECEPTOR"/>
    <property type="match status" value="1"/>
</dbReference>
<organism evidence="5">
    <name type="scientific">Angiostrongylus costaricensis</name>
    <name type="common">Nematode worm</name>
    <dbReference type="NCBI Taxonomy" id="334426"/>
    <lineage>
        <taxon>Eukaryota</taxon>
        <taxon>Metazoa</taxon>
        <taxon>Ecdysozoa</taxon>
        <taxon>Nematoda</taxon>
        <taxon>Chromadorea</taxon>
        <taxon>Rhabditida</taxon>
        <taxon>Rhabditina</taxon>
        <taxon>Rhabditomorpha</taxon>
        <taxon>Strongyloidea</taxon>
        <taxon>Metastrongylidae</taxon>
        <taxon>Angiostrongylus</taxon>
    </lineage>
</organism>
<dbReference type="InterPro" id="IPR050122">
    <property type="entry name" value="RTK"/>
</dbReference>
<dbReference type="PROSITE" id="PS50011">
    <property type="entry name" value="PROTEIN_KINASE_DOM"/>
    <property type="match status" value="1"/>
</dbReference>
<dbReference type="AlphaFoldDB" id="A0A158PE78"/>
<dbReference type="InterPro" id="IPR000719">
    <property type="entry name" value="Prot_kinase_dom"/>
</dbReference>
<dbReference type="GO" id="GO:0007169">
    <property type="term" value="P:cell surface receptor protein tyrosine kinase signaling pathway"/>
    <property type="evidence" value="ECO:0007669"/>
    <property type="project" value="TreeGrafter"/>
</dbReference>
<reference evidence="3 4" key="2">
    <citation type="submission" date="2018-11" db="EMBL/GenBank/DDBJ databases">
        <authorList>
            <consortium name="Pathogen Informatics"/>
        </authorList>
    </citation>
    <scope>NUCLEOTIDE SEQUENCE [LARGE SCALE GENOMIC DNA]</scope>
    <source>
        <strain evidence="3 4">Costa Rica</strain>
    </source>
</reference>
<evidence type="ECO:0000259" key="2">
    <source>
        <dbReference type="PROSITE" id="PS50011"/>
    </source>
</evidence>
<dbReference type="WBParaSite" id="ACOC_0000161001-mRNA-1">
    <property type="protein sequence ID" value="ACOC_0000161001-mRNA-1"/>
    <property type="gene ID" value="ACOC_0000161001"/>
</dbReference>
<dbReference type="OMA" id="IMQWIDR"/>
<dbReference type="OrthoDB" id="5804305at2759"/>
<feature type="domain" description="Protein kinase" evidence="2">
    <location>
        <begin position="290"/>
        <end position="565"/>
    </location>
</feature>
<feature type="transmembrane region" description="Helical" evidence="1">
    <location>
        <begin position="224"/>
        <end position="243"/>
    </location>
</feature>
<protein>
    <submittedName>
        <fullName evidence="5">Protein kinase domain-containing protein</fullName>
    </submittedName>
</protein>
<evidence type="ECO:0000313" key="3">
    <source>
        <dbReference type="EMBL" id="VDM53196.1"/>
    </source>
</evidence>
<reference evidence="5" key="1">
    <citation type="submission" date="2016-04" db="UniProtKB">
        <authorList>
            <consortium name="WormBaseParasite"/>
        </authorList>
    </citation>
    <scope>IDENTIFICATION</scope>
</reference>
<keyword evidence="1" id="KW-0472">Membrane</keyword>
<evidence type="ECO:0000313" key="5">
    <source>
        <dbReference type="WBParaSite" id="ACOC_0000161001-mRNA-1"/>
    </source>
</evidence>
<dbReference type="Pfam" id="PF07714">
    <property type="entry name" value="PK_Tyr_Ser-Thr"/>
    <property type="match status" value="1"/>
</dbReference>
<gene>
    <name evidence="3" type="ORF">ACOC_LOCUS1611</name>
</gene>
<dbReference type="PRINTS" id="PR00109">
    <property type="entry name" value="TYRKINASE"/>
</dbReference>
<proteinExistence type="predicted"/>
<dbReference type="InterPro" id="IPR001245">
    <property type="entry name" value="Ser-Thr/Tyr_kinase_cat_dom"/>
</dbReference>
<dbReference type="Gene3D" id="1.10.510.10">
    <property type="entry name" value="Transferase(Phosphotransferase) domain 1"/>
    <property type="match status" value="1"/>
</dbReference>
<name>A0A158PE78_ANGCS</name>
<dbReference type="GO" id="GO:0005886">
    <property type="term" value="C:plasma membrane"/>
    <property type="evidence" value="ECO:0007669"/>
    <property type="project" value="TreeGrafter"/>
</dbReference>
<dbReference type="InterPro" id="IPR011009">
    <property type="entry name" value="Kinase-like_dom_sf"/>
</dbReference>
<accession>A0A158PE78</accession>
<dbReference type="EMBL" id="UYYA01000252">
    <property type="protein sequence ID" value="VDM53196.1"/>
    <property type="molecule type" value="Genomic_DNA"/>
</dbReference>
<dbReference type="GO" id="GO:0004714">
    <property type="term" value="F:transmembrane receptor protein tyrosine kinase activity"/>
    <property type="evidence" value="ECO:0007669"/>
    <property type="project" value="TreeGrafter"/>
</dbReference>
<keyword evidence="1" id="KW-1133">Transmembrane helix</keyword>
<dbReference type="Proteomes" id="UP000267027">
    <property type="component" value="Unassembled WGS sequence"/>
</dbReference>
<sequence length="565" mass="65359">MNAIRNENEQKFGLFHQLDTTEFELAADFPVYSVADDMNITRIRADFQKPVNFEFPSSVYQAKPLARSELFMTEFDFGTLLRLLENAVSGDMCHVPSNKMYNDFLAIRFAHNGSVHSLFAFRLSSKELEVLMSYGEYIGVMYDFQNYVHFISSQDLRKVYDTITLPLLQHGFLNTSVDWQVVQDNSFYLNKFSTSCKSAIPFAPLVAARPYHKPKELYIAMDDMLWITLCAAISVGVFGILIYQHVKRQHRKRMEILTEIMLQPKLYKTARECPKVARLPWEIKSDRVHIDMEFLLGEGTLSNVYLGKLKGKSPILQWIGRVEMKQYQDCPVAVRVPRRFDEPEEDQLLREISSMRRLRHHDHIALFLGWTNKNDLVCSLLELTHMNLLKYLGQISETGEAKSTASIPYQMLYKIIYEICDGISYIHSRNLIHRDLAARNVLLTTGLRAKISGFGFCSDADDPKFSGTSLAVRYLPVRWLAPESFHGKFSRSSDTWSFGVLLYEIFTLGDVPYDDLQKTEEIMECVLHFRIPAHPRYASRQMCVSFQLHFCFSNSVWHTTRARGK</sequence>
<evidence type="ECO:0000256" key="1">
    <source>
        <dbReference type="SAM" id="Phobius"/>
    </source>
</evidence>
<dbReference type="FunFam" id="3.30.200.20:FF:000855">
    <property type="entry name" value="Protein CBG11187"/>
    <property type="match status" value="1"/>
</dbReference>
<dbReference type="SUPFAM" id="SSF56112">
    <property type="entry name" value="Protein kinase-like (PK-like)"/>
    <property type="match status" value="1"/>
</dbReference>
<keyword evidence="1" id="KW-0812">Transmembrane</keyword>
<dbReference type="PANTHER" id="PTHR24416:SF548">
    <property type="entry name" value="PROTEIN KINASE DOMAIN-CONTAINING PROTEIN"/>
    <property type="match status" value="1"/>
</dbReference>
<dbReference type="GO" id="GO:0043235">
    <property type="term" value="C:receptor complex"/>
    <property type="evidence" value="ECO:0007669"/>
    <property type="project" value="TreeGrafter"/>
</dbReference>
<dbReference type="GO" id="GO:0005524">
    <property type="term" value="F:ATP binding"/>
    <property type="evidence" value="ECO:0007669"/>
    <property type="project" value="InterPro"/>
</dbReference>
<dbReference type="Gene3D" id="3.30.200.20">
    <property type="entry name" value="Phosphorylase Kinase, domain 1"/>
    <property type="match status" value="1"/>
</dbReference>
<dbReference type="PROSITE" id="PS00109">
    <property type="entry name" value="PROTEIN_KINASE_TYR"/>
    <property type="match status" value="1"/>
</dbReference>
<keyword evidence="4" id="KW-1185">Reference proteome</keyword>
<dbReference type="InterPro" id="IPR020635">
    <property type="entry name" value="Tyr_kinase_cat_dom"/>
</dbReference>
<dbReference type="InterPro" id="IPR008266">
    <property type="entry name" value="Tyr_kinase_AS"/>
</dbReference>
<evidence type="ECO:0000313" key="4">
    <source>
        <dbReference type="Proteomes" id="UP000267027"/>
    </source>
</evidence>